<feature type="chain" id="PRO_5046346925" evidence="6">
    <location>
        <begin position="22"/>
        <end position="508"/>
    </location>
</feature>
<protein>
    <submittedName>
        <fullName evidence="7">Extracellular solute-binding protein</fullName>
    </submittedName>
</protein>
<evidence type="ECO:0000256" key="6">
    <source>
        <dbReference type="SAM" id="SignalP"/>
    </source>
</evidence>
<accession>A0ABS5CAS6</accession>
<dbReference type="Pfam" id="PF01547">
    <property type="entry name" value="SBP_bac_1"/>
    <property type="match status" value="1"/>
</dbReference>
<organism evidence="7 8">
    <name type="scientific">Paenibacillus lignilyticus</name>
    <dbReference type="NCBI Taxonomy" id="1172615"/>
    <lineage>
        <taxon>Bacteria</taxon>
        <taxon>Bacillati</taxon>
        <taxon>Bacillota</taxon>
        <taxon>Bacilli</taxon>
        <taxon>Bacillales</taxon>
        <taxon>Paenibacillaceae</taxon>
        <taxon>Paenibacillus</taxon>
    </lineage>
</organism>
<dbReference type="Proteomes" id="UP000673394">
    <property type="component" value="Unassembled WGS sequence"/>
</dbReference>
<evidence type="ECO:0000256" key="4">
    <source>
        <dbReference type="ARBA" id="ARBA00023139"/>
    </source>
</evidence>
<evidence type="ECO:0000256" key="1">
    <source>
        <dbReference type="ARBA" id="ARBA00022475"/>
    </source>
</evidence>
<dbReference type="InterPro" id="IPR006059">
    <property type="entry name" value="SBP"/>
</dbReference>
<reference evidence="7 8" key="1">
    <citation type="submission" date="2021-04" db="EMBL/GenBank/DDBJ databases">
        <title>Paenibacillus sp. DLE-14 whole genome sequence.</title>
        <authorList>
            <person name="Ham Y.J."/>
        </authorList>
    </citation>
    <scope>NUCLEOTIDE SEQUENCE [LARGE SCALE GENOMIC DNA]</scope>
    <source>
        <strain evidence="7 8">DLE-14</strain>
    </source>
</reference>
<keyword evidence="1" id="KW-1003">Cell membrane</keyword>
<dbReference type="CDD" id="cd13580">
    <property type="entry name" value="PBP2_AlgQ_like_1"/>
    <property type="match status" value="1"/>
</dbReference>
<dbReference type="SUPFAM" id="SSF53850">
    <property type="entry name" value="Periplasmic binding protein-like II"/>
    <property type="match status" value="1"/>
</dbReference>
<comment type="caution">
    <text evidence="7">The sequence shown here is derived from an EMBL/GenBank/DDBJ whole genome shotgun (WGS) entry which is preliminary data.</text>
</comment>
<keyword evidence="4" id="KW-0564">Palmitate</keyword>
<gene>
    <name evidence="7" type="ORF">I8J30_10310</name>
</gene>
<keyword evidence="3" id="KW-0472">Membrane</keyword>
<dbReference type="PANTHER" id="PTHR43649:SF33">
    <property type="entry name" value="POLYGALACTURONAN_RHAMNOGALACTURONAN-BINDING PROTEIN YTCQ"/>
    <property type="match status" value="1"/>
</dbReference>
<keyword evidence="8" id="KW-1185">Reference proteome</keyword>
<proteinExistence type="predicted"/>
<evidence type="ECO:0000256" key="5">
    <source>
        <dbReference type="ARBA" id="ARBA00023288"/>
    </source>
</evidence>
<dbReference type="Gene3D" id="3.40.190.10">
    <property type="entry name" value="Periplasmic binding protein-like II"/>
    <property type="match status" value="2"/>
</dbReference>
<feature type="signal peptide" evidence="6">
    <location>
        <begin position="1"/>
        <end position="21"/>
    </location>
</feature>
<dbReference type="RefSeq" id="WP_210657921.1">
    <property type="nucleotide sequence ID" value="NZ_JAGKSP010000003.1"/>
</dbReference>
<evidence type="ECO:0000313" key="8">
    <source>
        <dbReference type="Proteomes" id="UP000673394"/>
    </source>
</evidence>
<dbReference type="InterPro" id="IPR050490">
    <property type="entry name" value="Bact_solute-bd_prot1"/>
</dbReference>
<dbReference type="EMBL" id="JAGKSP010000003">
    <property type="protein sequence ID" value="MBP3963092.1"/>
    <property type="molecule type" value="Genomic_DNA"/>
</dbReference>
<sequence>MKRMKTVTVMLSILLISSVLAGCSSDNSSNSPKSTNKEEVSGASQAAVKLDIIETGNNLPTPDKDFIKQAIDKAIQSDVNLTVYASADDYKNQLNVRLASGNFPDLFQVTDRASLKQFVEQGLVLDLTPYTDKLQPVRDYIGEESLKKTTIDGKVYAVPKAPSIPYNTYWIRKDWLDKLGLQPPSTIEEFLNVVKAFAEQDPDGNGKKDSLGLTGSKLSTFAPIFGAFGVGDPDTFYVKDGKLINSLYDPAMKDALAFIKQLNDTGAVDPEIMANTGLQHQEKAIKGQAGIVWIDWPNLSKDQFTEQIKKVNPSANWIQIAPPKGPGGQYDGPYDLGGTTGIYAIPKALENNKEKLQKVFDLLNYVSGKEGSMLVQFGINGTHYNLEGDKVTPTELMGKEAGFTWLYQFTGRPEMTYLETKFAPQSQFIQFANSQPRIQILNGFLTNPEGYNPADSRRFIEEEFVKFIYGKTPLTGYDSFLKTLESSMNYKTYMDSSVKQLEELGYGK</sequence>
<dbReference type="PROSITE" id="PS51257">
    <property type="entry name" value="PROKAR_LIPOPROTEIN"/>
    <property type="match status" value="1"/>
</dbReference>
<keyword evidence="2 6" id="KW-0732">Signal</keyword>
<name>A0ABS5CAS6_9BACL</name>
<evidence type="ECO:0000256" key="3">
    <source>
        <dbReference type="ARBA" id="ARBA00023136"/>
    </source>
</evidence>
<dbReference type="PANTHER" id="PTHR43649">
    <property type="entry name" value="ARABINOSE-BINDING PROTEIN-RELATED"/>
    <property type="match status" value="1"/>
</dbReference>
<evidence type="ECO:0000256" key="2">
    <source>
        <dbReference type="ARBA" id="ARBA00022729"/>
    </source>
</evidence>
<keyword evidence="5" id="KW-0449">Lipoprotein</keyword>
<evidence type="ECO:0000313" key="7">
    <source>
        <dbReference type="EMBL" id="MBP3963092.1"/>
    </source>
</evidence>